<keyword evidence="4" id="KW-0808">Transferase</keyword>
<evidence type="ECO:0000256" key="6">
    <source>
        <dbReference type="ARBA" id="ARBA00039022"/>
    </source>
</evidence>
<name>A0ABU1IJB9_9BACL</name>
<evidence type="ECO:0000256" key="7">
    <source>
        <dbReference type="ARBA" id="ARBA00040894"/>
    </source>
</evidence>
<keyword evidence="3" id="KW-0328">Glycosyltransferase</keyword>
<evidence type="ECO:0000313" key="11">
    <source>
        <dbReference type="EMBL" id="MDR6224632.1"/>
    </source>
</evidence>
<dbReference type="PANTHER" id="PTHR48090:SF10">
    <property type="entry name" value="GLUCOSYL-3-PHOSPHOGLYCERATE SYNTHASE"/>
    <property type="match status" value="1"/>
</dbReference>
<dbReference type="EMBL" id="JAVDQG010000001">
    <property type="protein sequence ID" value="MDR6224632.1"/>
    <property type="molecule type" value="Genomic_DNA"/>
</dbReference>
<dbReference type="InterPro" id="IPR050256">
    <property type="entry name" value="Glycosyltransferase_2"/>
</dbReference>
<gene>
    <name evidence="11" type="ORF">JOE21_000620</name>
</gene>
<comment type="similarity">
    <text evidence="2">Belongs to the glycosyltransferase 2 family.</text>
</comment>
<sequence length="227" mass="24942">MSKAIRVSAIIPARNEEARIEATLKALKRIPLIDEIIVIDDGSCDQTASLARPLAHRVESFSQNLGKGAALARGVKRARGEILLFVDADLEGHARLCGPLLTPVLDGKAHMTIARFPAPRKKGGFGFVKGLAKNGVRWLTGSTLDATLSGQRALKREVWERFTTVPPGFGIELGLTVHALRSGCRVEEIPLPMGHRETGRDWRGFVHRGKQFVAILRTLIHLWRQPA</sequence>
<evidence type="ECO:0000256" key="2">
    <source>
        <dbReference type="ARBA" id="ARBA00006739"/>
    </source>
</evidence>
<accession>A0ABU1IJB9</accession>
<keyword evidence="12" id="KW-1185">Reference proteome</keyword>
<feature type="domain" description="Glycosyltransferase 2-like" evidence="10">
    <location>
        <begin position="8"/>
        <end position="125"/>
    </location>
</feature>
<evidence type="ECO:0000256" key="4">
    <source>
        <dbReference type="ARBA" id="ARBA00022679"/>
    </source>
</evidence>
<evidence type="ECO:0000256" key="9">
    <source>
        <dbReference type="ARBA" id="ARBA00048997"/>
    </source>
</evidence>
<evidence type="ECO:0000256" key="8">
    <source>
        <dbReference type="ARBA" id="ARBA00048689"/>
    </source>
</evidence>
<dbReference type="RefSeq" id="WP_309862115.1">
    <property type="nucleotide sequence ID" value="NZ_JAVDQG010000001.1"/>
</dbReference>
<dbReference type="Gene3D" id="3.90.550.10">
    <property type="entry name" value="Spore Coat Polysaccharide Biosynthesis Protein SpsA, Chain A"/>
    <property type="match status" value="1"/>
</dbReference>
<dbReference type="InterPro" id="IPR029044">
    <property type="entry name" value="Nucleotide-diphossugar_trans"/>
</dbReference>
<dbReference type="SUPFAM" id="SSF53448">
    <property type="entry name" value="Nucleotide-diphospho-sugar transferases"/>
    <property type="match status" value="1"/>
</dbReference>
<dbReference type="InterPro" id="IPR001173">
    <property type="entry name" value="Glyco_trans_2-like"/>
</dbReference>
<evidence type="ECO:0000256" key="5">
    <source>
        <dbReference type="ARBA" id="ARBA00022842"/>
    </source>
</evidence>
<evidence type="ECO:0000256" key="3">
    <source>
        <dbReference type="ARBA" id="ARBA00022676"/>
    </source>
</evidence>
<proteinExistence type="inferred from homology"/>
<evidence type="ECO:0000256" key="1">
    <source>
        <dbReference type="ARBA" id="ARBA00001946"/>
    </source>
</evidence>
<organism evidence="11 12">
    <name type="scientific">Desmospora profundinema</name>
    <dbReference type="NCBI Taxonomy" id="1571184"/>
    <lineage>
        <taxon>Bacteria</taxon>
        <taxon>Bacillati</taxon>
        <taxon>Bacillota</taxon>
        <taxon>Bacilli</taxon>
        <taxon>Bacillales</taxon>
        <taxon>Thermoactinomycetaceae</taxon>
        <taxon>Desmospora</taxon>
    </lineage>
</organism>
<keyword evidence="5" id="KW-0460">Magnesium</keyword>
<dbReference type="CDD" id="cd04179">
    <property type="entry name" value="DPM_DPG-synthase_like"/>
    <property type="match status" value="1"/>
</dbReference>
<protein>
    <recommendedName>
        <fullName evidence="7">Glucosyl-3-phosphoglycerate synthase</fullName>
        <ecNumber evidence="6">2.4.1.266</ecNumber>
    </recommendedName>
</protein>
<dbReference type="PANTHER" id="PTHR48090">
    <property type="entry name" value="UNDECAPRENYL-PHOSPHATE 4-DEOXY-4-FORMAMIDO-L-ARABINOSE TRANSFERASE-RELATED"/>
    <property type="match status" value="1"/>
</dbReference>
<comment type="catalytic activity">
    <reaction evidence="8">
        <text>(2R)-3-phosphoglycerate + UDP-alpha-D-glucose = (2R)-2-O-(alpha-D-glucopyranosyl)-3-phospho-glycerate + UDP + H(+)</text>
        <dbReference type="Rhea" id="RHEA:31319"/>
        <dbReference type="ChEBI" id="CHEBI:15378"/>
        <dbReference type="ChEBI" id="CHEBI:58223"/>
        <dbReference type="ChEBI" id="CHEBI:58272"/>
        <dbReference type="ChEBI" id="CHEBI:58885"/>
        <dbReference type="ChEBI" id="CHEBI:62600"/>
        <dbReference type="EC" id="2.4.1.266"/>
    </reaction>
    <physiologicalReaction direction="left-to-right" evidence="8">
        <dbReference type="Rhea" id="RHEA:31320"/>
    </physiologicalReaction>
</comment>
<dbReference type="Proteomes" id="UP001185012">
    <property type="component" value="Unassembled WGS sequence"/>
</dbReference>
<dbReference type="EC" id="2.4.1.266" evidence="6"/>
<reference evidence="11 12" key="1">
    <citation type="submission" date="2023-07" db="EMBL/GenBank/DDBJ databases">
        <title>Genomic Encyclopedia of Type Strains, Phase IV (KMG-IV): sequencing the most valuable type-strain genomes for metagenomic binning, comparative biology and taxonomic classification.</title>
        <authorList>
            <person name="Goeker M."/>
        </authorList>
    </citation>
    <scope>NUCLEOTIDE SEQUENCE [LARGE SCALE GENOMIC DNA]</scope>
    <source>
        <strain evidence="11 12">DSM 45903</strain>
    </source>
</reference>
<evidence type="ECO:0000259" key="10">
    <source>
        <dbReference type="Pfam" id="PF00535"/>
    </source>
</evidence>
<comment type="cofactor">
    <cofactor evidence="1">
        <name>Mg(2+)</name>
        <dbReference type="ChEBI" id="CHEBI:18420"/>
    </cofactor>
</comment>
<dbReference type="Pfam" id="PF00535">
    <property type="entry name" value="Glycos_transf_2"/>
    <property type="match status" value="1"/>
</dbReference>
<evidence type="ECO:0000313" key="12">
    <source>
        <dbReference type="Proteomes" id="UP001185012"/>
    </source>
</evidence>
<comment type="catalytic activity">
    <reaction evidence="9">
        <text>an NDP-alpha-D-glucose + (2R)-3-phosphoglycerate = (2R)-2-O-(alpha-D-glucopyranosyl)-3-phospho-glycerate + a ribonucleoside 5'-diphosphate + H(+)</text>
        <dbReference type="Rhea" id="RHEA:47244"/>
        <dbReference type="ChEBI" id="CHEBI:15378"/>
        <dbReference type="ChEBI" id="CHEBI:57930"/>
        <dbReference type="ChEBI" id="CHEBI:58272"/>
        <dbReference type="ChEBI" id="CHEBI:62600"/>
        <dbReference type="ChEBI" id="CHEBI:76533"/>
        <dbReference type="EC" id="2.4.1.266"/>
    </reaction>
    <physiologicalReaction direction="left-to-right" evidence="9">
        <dbReference type="Rhea" id="RHEA:47245"/>
    </physiologicalReaction>
</comment>
<comment type="caution">
    <text evidence="11">The sequence shown here is derived from an EMBL/GenBank/DDBJ whole genome shotgun (WGS) entry which is preliminary data.</text>
</comment>